<comment type="caution">
    <text evidence="1">The sequence shown here is derived from an EMBL/GenBank/DDBJ whole genome shotgun (WGS) entry which is preliminary data.</text>
</comment>
<evidence type="ECO:0000313" key="2">
    <source>
        <dbReference type="Proteomes" id="UP001430953"/>
    </source>
</evidence>
<sequence>MDQESCRNGNETASKSRGWIRRGDWHQGYIVIRQTSLDFYDKRSASCTRPARSAAGTAMKRQAKVESFLHCPGWSQRLSAPVIPAMVLLRTPVLLRTARFAQEKLLLSS</sequence>
<dbReference type="Proteomes" id="UP001430953">
    <property type="component" value="Unassembled WGS sequence"/>
</dbReference>
<keyword evidence="2" id="KW-1185">Reference proteome</keyword>
<evidence type="ECO:0000313" key="1">
    <source>
        <dbReference type="EMBL" id="KAL0115885.1"/>
    </source>
</evidence>
<dbReference type="EMBL" id="JADYXP020000010">
    <property type="protein sequence ID" value="KAL0115885.1"/>
    <property type="molecule type" value="Genomic_DNA"/>
</dbReference>
<gene>
    <name evidence="1" type="ORF">PUN28_011043</name>
</gene>
<reference evidence="1 2" key="1">
    <citation type="submission" date="2023-03" db="EMBL/GenBank/DDBJ databases">
        <title>High recombination rates correlate with genetic variation in Cardiocondyla obscurior ants.</title>
        <authorList>
            <person name="Errbii M."/>
        </authorList>
    </citation>
    <scope>NUCLEOTIDE SEQUENCE [LARGE SCALE GENOMIC DNA]</scope>
    <source>
        <strain evidence="1">Alpha-2009</strain>
        <tissue evidence="1">Whole body</tissue>
    </source>
</reference>
<protein>
    <submittedName>
        <fullName evidence="1">Uncharacterized protein</fullName>
    </submittedName>
</protein>
<name>A0AAW2FLB7_9HYME</name>
<dbReference type="AlphaFoldDB" id="A0AAW2FLB7"/>
<proteinExistence type="predicted"/>
<accession>A0AAW2FLB7</accession>
<organism evidence="1 2">
    <name type="scientific">Cardiocondyla obscurior</name>
    <dbReference type="NCBI Taxonomy" id="286306"/>
    <lineage>
        <taxon>Eukaryota</taxon>
        <taxon>Metazoa</taxon>
        <taxon>Ecdysozoa</taxon>
        <taxon>Arthropoda</taxon>
        <taxon>Hexapoda</taxon>
        <taxon>Insecta</taxon>
        <taxon>Pterygota</taxon>
        <taxon>Neoptera</taxon>
        <taxon>Endopterygota</taxon>
        <taxon>Hymenoptera</taxon>
        <taxon>Apocrita</taxon>
        <taxon>Aculeata</taxon>
        <taxon>Formicoidea</taxon>
        <taxon>Formicidae</taxon>
        <taxon>Myrmicinae</taxon>
        <taxon>Cardiocondyla</taxon>
    </lineage>
</organism>